<evidence type="ECO:0000259" key="7">
    <source>
        <dbReference type="Pfam" id="PF13362"/>
    </source>
</evidence>
<dbReference type="Pfam" id="PF23639">
    <property type="entry name" value="DUF7146"/>
    <property type="match status" value="1"/>
</dbReference>
<organism evidence="9 10">
    <name type="scientific">Sphingomonas oligophenolica</name>
    <dbReference type="NCBI Taxonomy" id="301154"/>
    <lineage>
        <taxon>Bacteria</taxon>
        <taxon>Pseudomonadati</taxon>
        <taxon>Pseudomonadota</taxon>
        <taxon>Alphaproteobacteria</taxon>
        <taxon>Sphingomonadales</taxon>
        <taxon>Sphingomonadaceae</taxon>
        <taxon>Sphingomonas</taxon>
    </lineage>
</organism>
<feature type="domain" description="DUF7146" evidence="8">
    <location>
        <begin position="144"/>
        <end position="242"/>
    </location>
</feature>
<evidence type="ECO:0000313" key="10">
    <source>
        <dbReference type="Proteomes" id="UP001419910"/>
    </source>
</evidence>
<proteinExistence type="predicted"/>
<dbReference type="Pfam" id="PF13362">
    <property type="entry name" value="Toprim_3"/>
    <property type="match status" value="1"/>
</dbReference>
<evidence type="ECO:0000256" key="6">
    <source>
        <dbReference type="ARBA" id="ARBA00023163"/>
    </source>
</evidence>
<reference evidence="9 10" key="1">
    <citation type="submission" date="2024-05" db="EMBL/GenBank/DDBJ databases">
        <authorList>
            <person name="Liu Q."/>
            <person name="Xin Y.-H."/>
        </authorList>
    </citation>
    <scope>NUCLEOTIDE SEQUENCE [LARGE SCALE GENOMIC DNA]</scope>
    <source>
        <strain evidence="9 10">CGMCC 1.10181</strain>
    </source>
</reference>
<evidence type="ECO:0000313" key="9">
    <source>
        <dbReference type="EMBL" id="MEN2790224.1"/>
    </source>
</evidence>
<keyword evidence="10" id="KW-1185">Reference proteome</keyword>
<keyword evidence="4" id="KW-0548">Nucleotidyltransferase</keyword>
<accession>A0ABU9Y360</accession>
<dbReference type="InterPro" id="IPR034154">
    <property type="entry name" value="TOPRIM_DnaG/twinkle"/>
</dbReference>
<keyword evidence="2" id="KW-0639">Primosome</keyword>
<evidence type="ECO:0000256" key="3">
    <source>
        <dbReference type="ARBA" id="ARBA00022679"/>
    </source>
</evidence>
<dbReference type="InterPro" id="IPR055570">
    <property type="entry name" value="DUF7146"/>
</dbReference>
<keyword evidence="3" id="KW-0808">Transferase</keyword>
<name>A0ABU9Y360_9SPHN</name>
<evidence type="ECO:0000256" key="4">
    <source>
        <dbReference type="ARBA" id="ARBA00022695"/>
    </source>
</evidence>
<sequence length="350" mass="38365">MNVSTRPKPLIFVSILGEALPGPIAANDIRLDAKIGTSTKVLAMSVLHHAVDRAELEARGMALVHHLGGHWTAGKGMCRCPAHPDRSPSLSVRTGDTDLLFKCFAGCDTIDVLRAIARLGPLPTAGPLNSYIAQPGVDEGWLQSRAKGLWEAARAITNTPVERYLLNRAISHFSPALRFHPRTPLGSRRQVLFRPAMLAAVQEGSRVIAVQRTFLDTVRARRARDLGNPRRMLGRPARGAVMLADATDVLGLAEGVETALSAMILLGIPVWAVLGNERFPRIAVPTTVDRLVLLPDNDRAGRRAEDIAREAHERPGRTIETIWPWHGLNDWNDVLRMEGERGGERRRQAA</sequence>
<keyword evidence="6" id="KW-0804">Transcription</keyword>
<dbReference type="CDD" id="cd01029">
    <property type="entry name" value="TOPRIM_primases"/>
    <property type="match status" value="1"/>
</dbReference>
<evidence type="ECO:0000256" key="2">
    <source>
        <dbReference type="ARBA" id="ARBA00022515"/>
    </source>
</evidence>
<feature type="domain" description="Toprim" evidence="7">
    <location>
        <begin position="250"/>
        <end position="340"/>
    </location>
</feature>
<comment type="caution">
    <text evidence="9">The sequence shown here is derived from an EMBL/GenBank/DDBJ whole genome shotgun (WGS) entry which is preliminary data.</text>
</comment>
<dbReference type="InterPro" id="IPR006171">
    <property type="entry name" value="TOPRIM_dom"/>
</dbReference>
<dbReference type="EMBL" id="JBDIME010000008">
    <property type="protein sequence ID" value="MEN2790224.1"/>
    <property type="molecule type" value="Genomic_DNA"/>
</dbReference>
<evidence type="ECO:0000256" key="1">
    <source>
        <dbReference type="ARBA" id="ARBA00022478"/>
    </source>
</evidence>
<dbReference type="Proteomes" id="UP001419910">
    <property type="component" value="Unassembled WGS sequence"/>
</dbReference>
<keyword evidence="5" id="KW-0235">DNA replication</keyword>
<dbReference type="Gene3D" id="3.90.580.10">
    <property type="entry name" value="Zinc finger, CHC2-type domain"/>
    <property type="match status" value="1"/>
</dbReference>
<protein>
    <submittedName>
        <fullName evidence="9">Toprim domain-containing protein</fullName>
    </submittedName>
</protein>
<keyword evidence="1" id="KW-0240">DNA-directed RNA polymerase</keyword>
<dbReference type="InterPro" id="IPR036977">
    <property type="entry name" value="DNA_primase_Znf_CHC2"/>
</dbReference>
<evidence type="ECO:0000256" key="5">
    <source>
        <dbReference type="ARBA" id="ARBA00022705"/>
    </source>
</evidence>
<dbReference type="RefSeq" id="WP_345840433.1">
    <property type="nucleotide sequence ID" value="NZ_JBDIME010000008.1"/>
</dbReference>
<evidence type="ECO:0000259" key="8">
    <source>
        <dbReference type="Pfam" id="PF23639"/>
    </source>
</evidence>
<gene>
    <name evidence="9" type="ORF">ABC974_11355</name>
</gene>